<name>A0ACB8ZKC0_ARCLA</name>
<sequence>MLDYRWISKVALKIQISPYRRAAAYRSTPHTGNDSNKFNPISFDLSVTWISSSVKSVNNTSWILASSIVTS</sequence>
<reference evidence="2" key="1">
    <citation type="journal article" date="2022" name="Mol. Ecol. Resour.">
        <title>The genomes of chicory, endive, great burdock and yacon provide insights into Asteraceae palaeo-polyploidization history and plant inulin production.</title>
        <authorList>
            <person name="Fan W."/>
            <person name="Wang S."/>
            <person name="Wang H."/>
            <person name="Wang A."/>
            <person name="Jiang F."/>
            <person name="Liu H."/>
            <person name="Zhao H."/>
            <person name="Xu D."/>
            <person name="Zhang Y."/>
        </authorList>
    </citation>
    <scope>NUCLEOTIDE SEQUENCE [LARGE SCALE GENOMIC DNA]</scope>
    <source>
        <strain evidence="2">cv. Niubang</strain>
    </source>
</reference>
<protein>
    <submittedName>
        <fullName evidence="1">Uncharacterized protein</fullName>
    </submittedName>
</protein>
<evidence type="ECO:0000313" key="2">
    <source>
        <dbReference type="Proteomes" id="UP001055879"/>
    </source>
</evidence>
<comment type="caution">
    <text evidence="1">The sequence shown here is derived from an EMBL/GenBank/DDBJ whole genome shotgun (WGS) entry which is preliminary data.</text>
</comment>
<evidence type="ECO:0000313" key="1">
    <source>
        <dbReference type="EMBL" id="KAI3697951.1"/>
    </source>
</evidence>
<accession>A0ACB8ZKC0</accession>
<gene>
    <name evidence="1" type="ORF">L6452_31057</name>
</gene>
<organism evidence="1 2">
    <name type="scientific">Arctium lappa</name>
    <name type="common">Greater burdock</name>
    <name type="synonym">Lappa major</name>
    <dbReference type="NCBI Taxonomy" id="4217"/>
    <lineage>
        <taxon>Eukaryota</taxon>
        <taxon>Viridiplantae</taxon>
        <taxon>Streptophyta</taxon>
        <taxon>Embryophyta</taxon>
        <taxon>Tracheophyta</taxon>
        <taxon>Spermatophyta</taxon>
        <taxon>Magnoliopsida</taxon>
        <taxon>eudicotyledons</taxon>
        <taxon>Gunneridae</taxon>
        <taxon>Pentapetalae</taxon>
        <taxon>asterids</taxon>
        <taxon>campanulids</taxon>
        <taxon>Asterales</taxon>
        <taxon>Asteraceae</taxon>
        <taxon>Carduoideae</taxon>
        <taxon>Cardueae</taxon>
        <taxon>Arctiinae</taxon>
        <taxon>Arctium</taxon>
    </lineage>
</organism>
<proteinExistence type="predicted"/>
<dbReference type="Proteomes" id="UP001055879">
    <property type="component" value="Linkage Group LG10"/>
</dbReference>
<reference evidence="1 2" key="2">
    <citation type="journal article" date="2022" name="Mol. Ecol. Resour.">
        <title>The genomes of chicory, endive, great burdock and yacon provide insights into Asteraceae paleo-polyploidization history and plant inulin production.</title>
        <authorList>
            <person name="Fan W."/>
            <person name="Wang S."/>
            <person name="Wang H."/>
            <person name="Wang A."/>
            <person name="Jiang F."/>
            <person name="Liu H."/>
            <person name="Zhao H."/>
            <person name="Xu D."/>
            <person name="Zhang Y."/>
        </authorList>
    </citation>
    <scope>NUCLEOTIDE SEQUENCE [LARGE SCALE GENOMIC DNA]</scope>
    <source>
        <strain evidence="2">cv. Niubang</strain>
    </source>
</reference>
<dbReference type="EMBL" id="CM042056">
    <property type="protein sequence ID" value="KAI3697951.1"/>
    <property type="molecule type" value="Genomic_DNA"/>
</dbReference>
<keyword evidence="2" id="KW-1185">Reference proteome</keyword>